<accession>A0A1G8YVM4</accession>
<dbReference type="Pfam" id="PF00462">
    <property type="entry name" value="Glutaredoxin"/>
    <property type="match status" value="1"/>
</dbReference>
<evidence type="ECO:0000313" key="2">
    <source>
        <dbReference type="EMBL" id="SDK06823.1"/>
    </source>
</evidence>
<dbReference type="InterPro" id="IPR036249">
    <property type="entry name" value="Thioredoxin-like_sf"/>
</dbReference>
<proteinExistence type="predicted"/>
<reference evidence="2 3" key="1">
    <citation type="submission" date="2016-10" db="EMBL/GenBank/DDBJ databases">
        <authorList>
            <person name="de Groot N.N."/>
        </authorList>
    </citation>
    <scope>NUCLEOTIDE SEQUENCE [LARGE SCALE GENOMIC DNA]</scope>
    <source>
        <strain evidence="2 3">CGMCC 1.6502</strain>
    </source>
</reference>
<dbReference type="STRING" id="407036.SAMN05216243_1854"/>
<dbReference type="CDD" id="cd02066">
    <property type="entry name" value="GRX_family"/>
    <property type="match status" value="1"/>
</dbReference>
<dbReference type="InterPro" id="IPR002109">
    <property type="entry name" value="Glutaredoxin"/>
</dbReference>
<dbReference type="Gene3D" id="3.40.30.10">
    <property type="entry name" value="Glutaredoxin"/>
    <property type="match status" value="1"/>
</dbReference>
<dbReference type="Proteomes" id="UP000198694">
    <property type="component" value="Unassembled WGS sequence"/>
</dbReference>
<sequence length="89" mass="10180">MKQQVKIFTKAECPDSQSLKDFLSKDQVPYLEVDITESEEKKKQLQSATGTNIVPAIVIEQKNILGQKKNMIYNGFAVNKEKINRTLKH</sequence>
<protein>
    <submittedName>
        <fullName evidence="2">Glutaredoxin</fullName>
    </submittedName>
</protein>
<evidence type="ECO:0000259" key="1">
    <source>
        <dbReference type="Pfam" id="PF00462"/>
    </source>
</evidence>
<gene>
    <name evidence="2" type="ORF">SAMN05216243_1854</name>
</gene>
<organism evidence="2 3">
    <name type="scientific">Sediminibacillus albus</name>
    <dbReference type="NCBI Taxonomy" id="407036"/>
    <lineage>
        <taxon>Bacteria</taxon>
        <taxon>Bacillati</taxon>
        <taxon>Bacillota</taxon>
        <taxon>Bacilli</taxon>
        <taxon>Bacillales</taxon>
        <taxon>Bacillaceae</taxon>
        <taxon>Sediminibacillus</taxon>
    </lineage>
</organism>
<dbReference type="RefSeq" id="WP_175559296.1">
    <property type="nucleotide sequence ID" value="NZ_FNFL01000002.1"/>
</dbReference>
<dbReference type="SUPFAM" id="SSF52833">
    <property type="entry name" value="Thioredoxin-like"/>
    <property type="match status" value="1"/>
</dbReference>
<dbReference type="EMBL" id="FNFL01000002">
    <property type="protein sequence ID" value="SDK06823.1"/>
    <property type="molecule type" value="Genomic_DNA"/>
</dbReference>
<feature type="domain" description="Glutaredoxin" evidence="1">
    <location>
        <begin position="5"/>
        <end position="62"/>
    </location>
</feature>
<dbReference type="PROSITE" id="PS51354">
    <property type="entry name" value="GLUTAREDOXIN_2"/>
    <property type="match status" value="1"/>
</dbReference>
<keyword evidence="3" id="KW-1185">Reference proteome</keyword>
<name>A0A1G8YVM4_9BACI</name>
<dbReference type="AlphaFoldDB" id="A0A1G8YVM4"/>
<evidence type="ECO:0000313" key="3">
    <source>
        <dbReference type="Proteomes" id="UP000198694"/>
    </source>
</evidence>